<dbReference type="EMBL" id="VJWX01000012">
    <property type="protein sequence ID" value="TVT61579.1"/>
    <property type="molecule type" value="Genomic_DNA"/>
</dbReference>
<organism evidence="2 3">
    <name type="scientific">Amycolatopsis rhizosphaerae</name>
    <dbReference type="NCBI Taxonomy" id="2053003"/>
    <lineage>
        <taxon>Bacteria</taxon>
        <taxon>Bacillati</taxon>
        <taxon>Actinomycetota</taxon>
        <taxon>Actinomycetes</taxon>
        <taxon>Pseudonocardiales</taxon>
        <taxon>Pseudonocardiaceae</taxon>
        <taxon>Amycolatopsis</taxon>
    </lineage>
</organism>
<feature type="signal peptide" evidence="1">
    <location>
        <begin position="1"/>
        <end position="19"/>
    </location>
</feature>
<reference evidence="2 3" key="1">
    <citation type="submission" date="2019-07" db="EMBL/GenBank/DDBJ databases">
        <authorList>
            <person name="Duangmal K."/>
            <person name="Teo W.F.A."/>
        </authorList>
    </citation>
    <scope>NUCLEOTIDE SEQUENCE [LARGE SCALE GENOMIC DNA]</scope>
    <source>
        <strain evidence="2 3">TBRC 6029</strain>
    </source>
</reference>
<keyword evidence="3" id="KW-1185">Reference proteome</keyword>
<feature type="chain" id="PRO_5022127845" evidence="1">
    <location>
        <begin position="20"/>
        <end position="76"/>
    </location>
</feature>
<dbReference type="Proteomes" id="UP000320011">
    <property type="component" value="Unassembled WGS sequence"/>
</dbReference>
<keyword evidence="1" id="KW-0732">Signal</keyword>
<gene>
    <name evidence="2" type="ORF">FNH05_02615</name>
</gene>
<comment type="caution">
    <text evidence="2">The sequence shown here is derived from an EMBL/GenBank/DDBJ whole genome shotgun (WGS) entry which is preliminary data.</text>
</comment>
<dbReference type="AlphaFoldDB" id="A0A558DKN2"/>
<sequence length="76" mass="7195">MAVAAAIATLAAGGAVANASIPGSGSTVNPAVGSAVRSAVQTSDDEITTSDVTAVSLVDVQVTLENGPVSEGPSRG</sequence>
<dbReference type="RefSeq" id="WP_144585634.1">
    <property type="nucleotide sequence ID" value="NZ_VJWX01000012.1"/>
</dbReference>
<evidence type="ECO:0000256" key="1">
    <source>
        <dbReference type="SAM" id="SignalP"/>
    </source>
</evidence>
<proteinExistence type="predicted"/>
<protein>
    <submittedName>
        <fullName evidence="2">Uncharacterized protein</fullName>
    </submittedName>
</protein>
<name>A0A558DKN2_9PSEU</name>
<reference evidence="2 3" key="2">
    <citation type="submission" date="2019-08" db="EMBL/GenBank/DDBJ databases">
        <title>Amycolatopsis acidicola sp. nov., isolated from peat swamp forest soil.</title>
        <authorList>
            <person name="Srisuk N."/>
        </authorList>
    </citation>
    <scope>NUCLEOTIDE SEQUENCE [LARGE SCALE GENOMIC DNA]</scope>
    <source>
        <strain evidence="2 3">TBRC 6029</strain>
    </source>
</reference>
<evidence type="ECO:0000313" key="2">
    <source>
        <dbReference type="EMBL" id="TVT61579.1"/>
    </source>
</evidence>
<accession>A0A558DKN2</accession>
<evidence type="ECO:0000313" key="3">
    <source>
        <dbReference type="Proteomes" id="UP000320011"/>
    </source>
</evidence>